<name>A0A7W0CHF8_9ACTN</name>
<sequence length="278" mass="30799">MRKMQVIVRALNVLKAISAAKEGMTLQELVLELEIPLGSMHRLLAVLEEQHFVSRSPTNRRYFLGVEARGLTERGRGRNPSLVTPHPELGTLVEQSAETAFLTEIFGDRAVCTALVEGLHPLRLFVRIGQEMPLHAAASARSILAFLEDQATLQLLESRSLTPFTEDTPATLAEVTERLALIRQRGYDTCDDELDRGVWAVSAPIRTSTGRVYASVTLATPSHRSERPGQREVFRDLVLRAAQRMSEDLGYVQAGPAAVWDDLPEMEPAAAPLRRVTL</sequence>
<dbReference type="InterPro" id="IPR005471">
    <property type="entry name" value="Tscrpt_reg_IclR_N"/>
</dbReference>
<organism evidence="6 7">
    <name type="scientific">Nonomuraea soli</name>
    <dbReference type="NCBI Taxonomy" id="1032476"/>
    <lineage>
        <taxon>Bacteria</taxon>
        <taxon>Bacillati</taxon>
        <taxon>Actinomycetota</taxon>
        <taxon>Actinomycetes</taxon>
        <taxon>Streptosporangiales</taxon>
        <taxon>Streptosporangiaceae</taxon>
        <taxon>Nonomuraea</taxon>
    </lineage>
</organism>
<comment type="caution">
    <text evidence="6">The sequence shown here is derived from an EMBL/GenBank/DDBJ whole genome shotgun (WGS) entry which is preliminary data.</text>
</comment>
<keyword evidence="1" id="KW-0805">Transcription regulation</keyword>
<dbReference type="Pfam" id="PF01614">
    <property type="entry name" value="IclR_C"/>
    <property type="match status" value="1"/>
</dbReference>
<dbReference type="InterPro" id="IPR014757">
    <property type="entry name" value="Tscrpt_reg_IclR_C"/>
</dbReference>
<dbReference type="SMART" id="SM00346">
    <property type="entry name" value="HTH_ICLR"/>
    <property type="match status" value="1"/>
</dbReference>
<keyword evidence="7" id="KW-1185">Reference proteome</keyword>
<dbReference type="PROSITE" id="PS51077">
    <property type="entry name" value="HTH_ICLR"/>
    <property type="match status" value="1"/>
</dbReference>
<keyword evidence="2" id="KW-0238">DNA-binding</keyword>
<dbReference type="PROSITE" id="PS51078">
    <property type="entry name" value="ICLR_ED"/>
    <property type="match status" value="1"/>
</dbReference>
<evidence type="ECO:0000259" key="4">
    <source>
        <dbReference type="PROSITE" id="PS51077"/>
    </source>
</evidence>
<accession>A0A7W0CHF8</accession>
<protein>
    <submittedName>
        <fullName evidence="6">IclR family acetate operon transcriptional repressor</fullName>
    </submittedName>
</protein>
<dbReference type="Proteomes" id="UP000530928">
    <property type="component" value="Unassembled WGS sequence"/>
</dbReference>
<dbReference type="SUPFAM" id="SSF46785">
    <property type="entry name" value="Winged helix' DNA-binding domain"/>
    <property type="match status" value="1"/>
</dbReference>
<dbReference type="SUPFAM" id="SSF55781">
    <property type="entry name" value="GAF domain-like"/>
    <property type="match status" value="1"/>
</dbReference>
<dbReference type="Gene3D" id="3.30.450.40">
    <property type="match status" value="1"/>
</dbReference>
<dbReference type="InterPro" id="IPR036390">
    <property type="entry name" value="WH_DNA-bd_sf"/>
</dbReference>
<reference evidence="6 7" key="1">
    <citation type="submission" date="2020-07" db="EMBL/GenBank/DDBJ databases">
        <title>Genomic Encyclopedia of Type Strains, Phase IV (KMG-IV): sequencing the most valuable type-strain genomes for metagenomic binning, comparative biology and taxonomic classification.</title>
        <authorList>
            <person name="Goeker M."/>
        </authorList>
    </citation>
    <scope>NUCLEOTIDE SEQUENCE [LARGE SCALE GENOMIC DNA]</scope>
    <source>
        <strain evidence="6 7">DSM 45533</strain>
    </source>
</reference>
<feature type="domain" description="HTH iclR-type" evidence="4">
    <location>
        <begin position="4"/>
        <end position="66"/>
    </location>
</feature>
<keyword evidence="3" id="KW-0804">Transcription</keyword>
<evidence type="ECO:0000256" key="2">
    <source>
        <dbReference type="ARBA" id="ARBA00023125"/>
    </source>
</evidence>
<dbReference type="EMBL" id="JACDUR010000003">
    <property type="protein sequence ID" value="MBA2891261.1"/>
    <property type="molecule type" value="Genomic_DNA"/>
</dbReference>
<dbReference type="Pfam" id="PF09339">
    <property type="entry name" value="HTH_IclR"/>
    <property type="match status" value="1"/>
</dbReference>
<dbReference type="InterPro" id="IPR050707">
    <property type="entry name" value="HTH_MetabolicPath_Reg"/>
</dbReference>
<evidence type="ECO:0000256" key="3">
    <source>
        <dbReference type="ARBA" id="ARBA00023163"/>
    </source>
</evidence>
<dbReference type="PANTHER" id="PTHR30136:SF24">
    <property type="entry name" value="HTH-TYPE TRANSCRIPTIONAL REPRESSOR ALLR"/>
    <property type="match status" value="1"/>
</dbReference>
<dbReference type="GO" id="GO:0003700">
    <property type="term" value="F:DNA-binding transcription factor activity"/>
    <property type="evidence" value="ECO:0007669"/>
    <property type="project" value="TreeGrafter"/>
</dbReference>
<dbReference type="AlphaFoldDB" id="A0A7W0CHF8"/>
<gene>
    <name evidence="6" type="ORF">HNR30_002602</name>
</gene>
<dbReference type="PANTHER" id="PTHR30136">
    <property type="entry name" value="HELIX-TURN-HELIX TRANSCRIPTIONAL REGULATOR, ICLR FAMILY"/>
    <property type="match status" value="1"/>
</dbReference>
<dbReference type="GO" id="GO:0003677">
    <property type="term" value="F:DNA binding"/>
    <property type="evidence" value="ECO:0007669"/>
    <property type="project" value="UniProtKB-KW"/>
</dbReference>
<dbReference type="GO" id="GO:0045892">
    <property type="term" value="P:negative regulation of DNA-templated transcription"/>
    <property type="evidence" value="ECO:0007669"/>
    <property type="project" value="TreeGrafter"/>
</dbReference>
<dbReference type="Gene3D" id="1.10.10.10">
    <property type="entry name" value="Winged helix-like DNA-binding domain superfamily/Winged helix DNA-binding domain"/>
    <property type="match status" value="1"/>
</dbReference>
<evidence type="ECO:0000313" key="7">
    <source>
        <dbReference type="Proteomes" id="UP000530928"/>
    </source>
</evidence>
<evidence type="ECO:0000256" key="1">
    <source>
        <dbReference type="ARBA" id="ARBA00023015"/>
    </source>
</evidence>
<evidence type="ECO:0000259" key="5">
    <source>
        <dbReference type="PROSITE" id="PS51078"/>
    </source>
</evidence>
<evidence type="ECO:0000313" key="6">
    <source>
        <dbReference type="EMBL" id="MBA2891261.1"/>
    </source>
</evidence>
<feature type="domain" description="IclR-ED" evidence="5">
    <location>
        <begin position="67"/>
        <end position="251"/>
    </location>
</feature>
<dbReference type="InterPro" id="IPR036388">
    <property type="entry name" value="WH-like_DNA-bd_sf"/>
</dbReference>
<dbReference type="InterPro" id="IPR029016">
    <property type="entry name" value="GAF-like_dom_sf"/>
</dbReference>
<proteinExistence type="predicted"/>